<evidence type="ECO:0000313" key="3">
    <source>
        <dbReference type="Proteomes" id="UP001434337"/>
    </source>
</evidence>
<feature type="domain" description="Endonuclease/exonuclease/phosphatase" evidence="1">
    <location>
        <begin position="4"/>
        <end position="207"/>
    </location>
</feature>
<dbReference type="InterPro" id="IPR036691">
    <property type="entry name" value="Endo/exonu/phosph_ase_sf"/>
</dbReference>
<dbReference type="InterPro" id="IPR005135">
    <property type="entry name" value="Endo/exonuclease/phosphatase"/>
</dbReference>
<dbReference type="Proteomes" id="UP001434337">
    <property type="component" value="Chromosome"/>
</dbReference>
<protein>
    <recommendedName>
        <fullName evidence="1">Endonuclease/exonuclease/phosphatase domain-containing protein</fullName>
    </recommendedName>
</protein>
<dbReference type="Gene3D" id="3.60.10.10">
    <property type="entry name" value="Endonuclease/exonuclease/phosphatase"/>
    <property type="match status" value="1"/>
</dbReference>
<dbReference type="RefSeq" id="WP_342372597.1">
    <property type="nucleotide sequence ID" value="NZ_CP115965.1"/>
</dbReference>
<dbReference type="Pfam" id="PF03372">
    <property type="entry name" value="Exo_endo_phos"/>
    <property type="match status" value="1"/>
</dbReference>
<reference evidence="2 3" key="1">
    <citation type="journal article" date="2023" name="Environ Microbiome">
        <title>A coral-associated actinobacterium mitigates coral bleaching under heat stress.</title>
        <authorList>
            <person name="Li J."/>
            <person name="Zou Y."/>
            <person name="Li Q."/>
            <person name="Zhang J."/>
            <person name="Bourne D.G."/>
            <person name="Lyu Y."/>
            <person name="Liu C."/>
            <person name="Zhang S."/>
        </authorList>
    </citation>
    <scope>NUCLEOTIDE SEQUENCE [LARGE SCALE GENOMIC DNA]</scope>
    <source>
        <strain evidence="2 3">SCSIO 13291</strain>
    </source>
</reference>
<sequence length="217" mass="23804">MRVGTWNLEGRWSEAHLELLAAQECDVWLLTEVRDDTSLPGFGSHFTVARMGERRHWAGVFSRSRIEPLPDPHPASAAAVVMGWVWCNSVLPWRTCGTEPWGEGTTSEKTSRALEQLMAGLTVGALVWGGDWNHAMEGREYAGSLAGRTAIRSVLADRQLQLVTRGLPHCIPGLFTIDHIAVPKAAEIVGVTRVVAEGRRGDRLSDHDVYTSELALG</sequence>
<name>A0ABZ3C8Q8_9ACTN</name>
<accession>A0ABZ3C8Q8</accession>
<dbReference type="SUPFAM" id="SSF56219">
    <property type="entry name" value="DNase I-like"/>
    <property type="match status" value="1"/>
</dbReference>
<dbReference type="EMBL" id="CP115965">
    <property type="protein sequence ID" value="WZW98592.1"/>
    <property type="molecule type" value="Genomic_DNA"/>
</dbReference>
<gene>
    <name evidence="2" type="ORF">PCC79_17190</name>
</gene>
<evidence type="ECO:0000313" key="2">
    <source>
        <dbReference type="EMBL" id="WZW98592.1"/>
    </source>
</evidence>
<proteinExistence type="predicted"/>
<evidence type="ECO:0000259" key="1">
    <source>
        <dbReference type="Pfam" id="PF03372"/>
    </source>
</evidence>
<organism evidence="2 3">
    <name type="scientific">Propioniciclava soli</name>
    <dbReference type="NCBI Taxonomy" id="2775081"/>
    <lineage>
        <taxon>Bacteria</taxon>
        <taxon>Bacillati</taxon>
        <taxon>Actinomycetota</taxon>
        <taxon>Actinomycetes</taxon>
        <taxon>Propionibacteriales</taxon>
        <taxon>Propionibacteriaceae</taxon>
        <taxon>Propioniciclava</taxon>
    </lineage>
</organism>
<keyword evidence="3" id="KW-1185">Reference proteome</keyword>